<dbReference type="OrthoDB" id="273477at2"/>
<dbReference type="Gene3D" id="3.30.1490.300">
    <property type="match status" value="1"/>
</dbReference>
<dbReference type="InterPro" id="IPR043129">
    <property type="entry name" value="ATPase_NBD"/>
</dbReference>
<feature type="compositionally biased region" description="Acidic residues" evidence="1">
    <location>
        <begin position="527"/>
        <end position="538"/>
    </location>
</feature>
<evidence type="ECO:0000256" key="2">
    <source>
        <dbReference type="SAM" id="Phobius"/>
    </source>
</evidence>
<reference evidence="3 4" key="1">
    <citation type="submission" date="2019-02" db="EMBL/GenBank/DDBJ databases">
        <title>Deep-cultivation of Planctomycetes and their phenomic and genomic characterization uncovers novel biology.</title>
        <authorList>
            <person name="Wiegand S."/>
            <person name="Jogler M."/>
            <person name="Boedeker C."/>
            <person name="Pinto D."/>
            <person name="Vollmers J."/>
            <person name="Rivas-Marin E."/>
            <person name="Kohn T."/>
            <person name="Peeters S.H."/>
            <person name="Heuer A."/>
            <person name="Rast P."/>
            <person name="Oberbeckmann S."/>
            <person name="Bunk B."/>
            <person name="Jeske O."/>
            <person name="Meyerdierks A."/>
            <person name="Storesund J.E."/>
            <person name="Kallscheuer N."/>
            <person name="Luecker S."/>
            <person name="Lage O.M."/>
            <person name="Pohl T."/>
            <person name="Merkel B.J."/>
            <person name="Hornburger P."/>
            <person name="Mueller R.-W."/>
            <person name="Bruemmer F."/>
            <person name="Labrenz M."/>
            <person name="Spormann A.M."/>
            <person name="Op Den Camp H."/>
            <person name="Overmann J."/>
            <person name="Amann R."/>
            <person name="Jetten M.S.M."/>
            <person name="Mascher T."/>
            <person name="Medema M.H."/>
            <person name="Devos D.P."/>
            <person name="Kaster A.-K."/>
            <person name="Ovreas L."/>
            <person name="Rohde M."/>
            <person name="Galperin M.Y."/>
            <person name="Jogler C."/>
        </authorList>
    </citation>
    <scope>NUCLEOTIDE SEQUENCE [LARGE SCALE GENOMIC DNA]</scope>
    <source>
        <strain evidence="3 4">Pla108</strain>
    </source>
</reference>
<proteinExistence type="predicted"/>
<dbReference type="Gene3D" id="3.30.420.40">
    <property type="match status" value="2"/>
</dbReference>
<keyword evidence="2" id="KW-1133">Transmembrane helix</keyword>
<evidence type="ECO:0008006" key="5">
    <source>
        <dbReference type="Google" id="ProtNLM"/>
    </source>
</evidence>
<feature type="compositionally biased region" description="Acidic residues" evidence="1">
    <location>
        <begin position="450"/>
        <end position="468"/>
    </location>
</feature>
<sequence length="552" mass="57633">MLTLALQTDSRGVTGVLVDRAKSGATQFVGVATVERAATAAKLAAALQAALPKLNGGKPLVAVALGPDEVRVKRLAVPPAPAEELPPIVAMQAAREAAVDADAIVADFVPPAAEGAPAALTAWATQETLTFWQAVAEELGGKLTVVAPRALAGAQLIRDGASTLLVTRAGDSLDLIARHGGEPVLVRSARVGDGPADRELRRTLLSLSGEGVESPRVVASHADLGASELIDWQNVLATLGADTPHAATLGDAAAATGLALGGASLINLADPRRPPVAKTDRRRQILLGVTAATVLLAGVWMAYDRMARLDRQITDKEREIAAAEAEVEAFEPYRDRVAALDAWRQSDVNWLDELDRLSQKLRPEPLDAKDFPVANDIRATQLIATAFLGGDEPGGRVDLTAVARSSSTSELEARLRSDDHPVEPISTAESPAKDAYRYKYSALLRVPPDLLEDDGPTTDDSVADDAVADDAKEEKPTAEEPVAEEPVAVEPAANGATADNAEPNAVETDTAPTVETTSEDAGSKDAENEDATPDDAAEASEVKEASAEEVTP</sequence>
<feature type="compositionally biased region" description="Low complexity" evidence="1">
    <location>
        <begin position="484"/>
        <end position="493"/>
    </location>
</feature>
<protein>
    <recommendedName>
        <fullName evidence="5">Competence protein A</fullName>
    </recommendedName>
</protein>
<organism evidence="3 4">
    <name type="scientific">Botrimarina colliarenosi</name>
    <dbReference type="NCBI Taxonomy" id="2528001"/>
    <lineage>
        <taxon>Bacteria</taxon>
        <taxon>Pseudomonadati</taxon>
        <taxon>Planctomycetota</taxon>
        <taxon>Planctomycetia</taxon>
        <taxon>Pirellulales</taxon>
        <taxon>Lacipirellulaceae</taxon>
        <taxon>Botrimarina</taxon>
    </lineage>
</organism>
<feature type="compositionally biased region" description="Basic and acidic residues" evidence="1">
    <location>
        <begin position="469"/>
        <end position="478"/>
    </location>
</feature>
<evidence type="ECO:0000256" key="1">
    <source>
        <dbReference type="SAM" id="MobiDB-lite"/>
    </source>
</evidence>
<evidence type="ECO:0000313" key="3">
    <source>
        <dbReference type="EMBL" id="TWT96946.1"/>
    </source>
</evidence>
<dbReference type="SUPFAM" id="SSF53067">
    <property type="entry name" value="Actin-like ATPase domain"/>
    <property type="match status" value="1"/>
</dbReference>
<accession>A0A5C6AC11</accession>
<comment type="caution">
    <text evidence="3">The sequence shown here is derived from an EMBL/GenBank/DDBJ whole genome shotgun (WGS) entry which is preliminary data.</text>
</comment>
<dbReference type="RefSeq" id="WP_146445444.1">
    <property type="nucleotide sequence ID" value="NZ_SJPR01000003.1"/>
</dbReference>
<dbReference type="Proteomes" id="UP000317421">
    <property type="component" value="Unassembled WGS sequence"/>
</dbReference>
<keyword evidence="2" id="KW-0812">Transmembrane</keyword>
<feature type="region of interest" description="Disordered" evidence="1">
    <location>
        <begin position="406"/>
        <end position="430"/>
    </location>
</feature>
<feature type="compositionally biased region" description="Basic and acidic residues" evidence="1">
    <location>
        <begin position="411"/>
        <end position="422"/>
    </location>
</feature>
<dbReference type="AlphaFoldDB" id="A0A5C6AC11"/>
<keyword evidence="4" id="KW-1185">Reference proteome</keyword>
<feature type="compositionally biased region" description="Polar residues" evidence="1">
    <location>
        <begin position="510"/>
        <end position="520"/>
    </location>
</feature>
<dbReference type="EMBL" id="SJPR01000003">
    <property type="protein sequence ID" value="TWT96946.1"/>
    <property type="molecule type" value="Genomic_DNA"/>
</dbReference>
<name>A0A5C6AC11_9BACT</name>
<gene>
    <name evidence="3" type="ORF">Pla108_27230</name>
</gene>
<evidence type="ECO:0000313" key="4">
    <source>
        <dbReference type="Proteomes" id="UP000317421"/>
    </source>
</evidence>
<feature type="transmembrane region" description="Helical" evidence="2">
    <location>
        <begin position="285"/>
        <end position="303"/>
    </location>
</feature>
<keyword evidence="2" id="KW-0472">Membrane</keyword>
<feature type="region of interest" description="Disordered" evidence="1">
    <location>
        <begin position="449"/>
        <end position="552"/>
    </location>
</feature>